<dbReference type="Pfam" id="PF05699">
    <property type="entry name" value="Dimer_Tnp_hAT"/>
    <property type="match status" value="1"/>
</dbReference>
<dbReference type="PANTHER" id="PTHR45749:SF35">
    <property type="entry name" value="AC-LIKE TRANSPOSASE-RELATED"/>
    <property type="match status" value="1"/>
</dbReference>
<dbReference type="AlphaFoldDB" id="A0AA38TI09"/>
<evidence type="ECO:0000313" key="2">
    <source>
        <dbReference type="EMBL" id="KAJ9555641.1"/>
    </source>
</evidence>
<dbReference type="EMBL" id="JARYMX010000003">
    <property type="protein sequence ID" value="KAJ9555641.1"/>
    <property type="molecule type" value="Genomic_DNA"/>
</dbReference>
<evidence type="ECO:0000259" key="1">
    <source>
        <dbReference type="Pfam" id="PF05699"/>
    </source>
</evidence>
<gene>
    <name evidence="2" type="ORF">OSB04_010255</name>
</gene>
<dbReference type="Proteomes" id="UP001172457">
    <property type="component" value="Chromosome 3"/>
</dbReference>
<protein>
    <recommendedName>
        <fullName evidence="1">HAT C-terminal dimerisation domain-containing protein</fullName>
    </recommendedName>
</protein>
<dbReference type="GO" id="GO:0046983">
    <property type="term" value="F:protein dimerization activity"/>
    <property type="evidence" value="ECO:0007669"/>
    <property type="project" value="InterPro"/>
</dbReference>
<accession>A0AA38TI09</accession>
<sequence length="152" mass="17343">MDINSDFEFAKKMDMFPNVCLHTDLLTVLSTIPVTRYCPLWAQSRSPARFCSWAESTHPKGLMPSEVIHTLIRNALFSSPTDVGRVITTVASAERSFSKLKLLKSYLRSTMSQERLNGLAILSIESKFLANVEYEKLIEIFASKNAQRHRFR</sequence>
<feature type="domain" description="HAT C-terminal dimerisation" evidence="1">
    <location>
        <begin position="87"/>
        <end position="127"/>
    </location>
</feature>
<evidence type="ECO:0000313" key="3">
    <source>
        <dbReference type="Proteomes" id="UP001172457"/>
    </source>
</evidence>
<name>A0AA38TI09_9ASTR</name>
<proteinExistence type="predicted"/>
<keyword evidence="3" id="KW-1185">Reference proteome</keyword>
<organism evidence="2 3">
    <name type="scientific">Centaurea solstitialis</name>
    <name type="common">yellow star-thistle</name>
    <dbReference type="NCBI Taxonomy" id="347529"/>
    <lineage>
        <taxon>Eukaryota</taxon>
        <taxon>Viridiplantae</taxon>
        <taxon>Streptophyta</taxon>
        <taxon>Embryophyta</taxon>
        <taxon>Tracheophyta</taxon>
        <taxon>Spermatophyta</taxon>
        <taxon>Magnoliopsida</taxon>
        <taxon>eudicotyledons</taxon>
        <taxon>Gunneridae</taxon>
        <taxon>Pentapetalae</taxon>
        <taxon>asterids</taxon>
        <taxon>campanulids</taxon>
        <taxon>Asterales</taxon>
        <taxon>Asteraceae</taxon>
        <taxon>Carduoideae</taxon>
        <taxon>Cardueae</taxon>
        <taxon>Centaureinae</taxon>
        <taxon>Centaurea</taxon>
    </lineage>
</organism>
<comment type="caution">
    <text evidence="2">The sequence shown here is derived from an EMBL/GenBank/DDBJ whole genome shotgun (WGS) entry which is preliminary data.</text>
</comment>
<dbReference type="InterPro" id="IPR008906">
    <property type="entry name" value="HATC_C_dom"/>
</dbReference>
<dbReference type="PANTHER" id="PTHR45749">
    <property type="match status" value="1"/>
</dbReference>
<reference evidence="2" key="1">
    <citation type="submission" date="2023-03" db="EMBL/GenBank/DDBJ databases">
        <title>Chromosome-scale reference genome and RAD-based genetic map of yellow starthistle (Centaurea solstitialis) reveal putative structural variation and QTLs associated with invader traits.</title>
        <authorList>
            <person name="Reatini B."/>
            <person name="Cang F.A."/>
            <person name="Jiang Q."/>
            <person name="Mckibben M.T.W."/>
            <person name="Barker M.S."/>
            <person name="Rieseberg L.H."/>
            <person name="Dlugosch K.M."/>
        </authorList>
    </citation>
    <scope>NUCLEOTIDE SEQUENCE</scope>
    <source>
        <strain evidence="2">CAN-66</strain>
        <tissue evidence="2">Leaf</tissue>
    </source>
</reference>